<dbReference type="PRINTS" id="PR00364">
    <property type="entry name" value="DISEASERSIST"/>
</dbReference>
<reference evidence="1 2" key="1">
    <citation type="submission" date="2017-09" db="EMBL/GenBank/DDBJ databases">
        <authorList>
            <person name="Ehlers B."/>
            <person name="Leendertz F.H."/>
        </authorList>
    </citation>
    <scope>NUCLEOTIDE SEQUENCE [LARGE SCALE GENOMIC DNA]</scope>
    <source>
        <strain evidence="1 2">CGMCC 4.7095</strain>
    </source>
</reference>
<dbReference type="AlphaFoldDB" id="A0A286E4A5"/>
<dbReference type="EMBL" id="OCNE01000023">
    <property type="protein sequence ID" value="SOD65732.1"/>
    <property type="molecule type" value="Genomic_DNA"/>
</dbReference>
<evidence type="ECO:0000313" key="1">
    <source>
        <dbReference type="EMBL" id="SOD65732.1"/>
    </source>
</evidence>
<organism evidence="1 2">
    <name type="scientific">Streptomyces zhaozhouensis</name>
    <dbReference type="NCBI Taxonomy" id="1300267"/>
    <lineage>
        <taxon>Bacteria</taxon>
        <taxon>Bacillati</taxon>
        <taxon>Actinomycetota</taxon>
        <taxon>Actinomycetes</taxon>
        <taxon>Kitasatosporales</taxon>
        <taxon>Streptomycetaceae</taxon>
        <taxon>Streptomyces</taxon>
    </lineage>
</organism>
<dbReference type="GO" id="GO:0043531">
    <property type="term" value="F:ADP binding"/>
    <property type="evidence" value="ECO:0007669"/>
    <property type="project" value="InterPro"/>
</dbReference>
<dbReference type="SUPFAM" id="SSF52540">
    <property type="entry name" value="P-loop containing nucleoside triphosphate hydrolases"/>
    <property type="match status" value="1"/>
</dbReference>
<dbReference type="InterPro" id="IPR027417">
    <property type="entry name" value="P-loop_NTPase"/>
</dbReference>
<dbReference type="PANTHER" id="PTHR47691:SF3">
    <property type="entry name" value="HTH-TYPE TRANSCRIPTIONAL REGULATOR RV0890C-RELATED"/>
    <property type="match status" value="1"/>
</dbReference>
<dbReference type="InterPro" id="IPR011990">
    <property type="entry name" value="TPR-like_helical_dom_sf"/>
</dbReference>
<sequence length="704" mass="75814">MRNMRHTNKLSDLARVQGSSVQAGAIHGGVHVHPAHRGKTADQVPRPRQLPGVTAHLVDRKADLARLDALRVQGHPGAPRLIVVSGQPGVGKTTLALGWLDTVAGLFPDGQLFVDLGGHGPRGPVAPEEVLAGFLRALGVADVLPGLADREAQWRTLTSSLRLAVLLDDALTPAEVRPLIPGSADCLLVVTSRRQLPGLVRHGAQSHQLDALAPEAALELLCRAGGGQRVARERRAARDVVERCGRLPLAVCLAAGYLAVRPWEWVASLAERLSDEGAVFEPPVDGECSLRRALDASRRRLPPRAAAVHRLLGLLPAAGLDVSAVAAAADGTLPEAEGALAELADASLVARLECGAYRAHDLVRAHARELALAEEPAWWRESVLDRFLGWCLAMATEADRVVTPSHCVARGLPHRPPVDPGFVGEEQAVRWLDRRRDVLMTAVREAAAAGRDRVCWQLVDALHPLFARLRPPGLWVEAHRIGLEAARRDGDAFGLVRMLTSGGAALRDAGRHRETAEWYGEAYALARQEGDRHQQAQALQGLGNSHLWLGEHAAATERLREALALREAIGDRRGAALSRVSLAEVAVAEHEYARAVVLLADARARLAEAGDAYDAARALALLGRATGLGGDRAAGERRLWEALDEFGTTGAVPWQARVWELLGEVAQHHGETAEAVPRYERSREHYAPVSARDAARLTERLRSL</sequence>
<evidence type="ECO:0000313" key="2">
    <source>
        <dbReference type="Proteomes" id="UP000219072"/>
    </source>
</evidence>
<dbReference type="SUPFAM" id="SSF48452">
    <property type="entry name" value="TPR-like"/>
    <property type="match status" value="1"/>
</dbReference>
<dbReference type="SMART" id="SM00028">
    <property type="entry name" value="TPR"/>
    <property type="match status" value="3"/>
</dbReference>
<gene>
    <name evidence="1" type="ORF">SAMN06297387_12327</name>
</gene>
<dbReference type="PANTHER" id="PTHR47691">
    <property type="entry name" value="REGULATOR-RELATED"/>
    <property type="match status" value="1"/>
</dbReference>
<dbReference type="InterPro" id="IPR019734">
    <property type="entry name" value="TPR_rpt"/>
</dbReference>
<dbReference type="Proteomes" id="UP000219072">
    <property type="component" value="Unassembled WGS sequence"/>
</dbReference>
<name>A0A286E4A5_9ACTN</name>
<accession>A0A286E4A5</accession>
<proteinExistence type="predicted"/>
<protein>
    <submittedName>
        <fullName evidence="1">NB-ARC domain-containing protein</fullName>
    </submittedName>
</protein>
<dbReference type="Gene3D" id="3.40.50.300">
    <property type="entry name" value="P-loop containing nucleotide triphosphate hydrolases"/>
    <property type="match status" value="1"/>
</dbReference>
<dbReference type="Gene3D" id="1.25.40.10">
    <property type="entry name" value="Tetratricopeptide repeat domain"/>
    <property type="match status" value="1"/>
</dbReference>
<keyword evidence="2" id="KW-1185">Reference proteome</keyword>